<organism evidence="1 2">
    <name type="scientific">Dreissena polymorpha</name>
    <name type="common">Zebra mussel</name>
    <name type="synonym">Mytilus polymorpha</name>
    <dbReference type="NCBI Taxonomy" id="45954"/>
    <lineage>
        <taxon>Eukaryota</taxon>
        <taxon>Metazoa</taxon>
        <taxon>Spiralia</taxon>
        <taxon>Lophotrochozoa</taxon>
        <taxon>Mollusca</taxon>
        <taxon>Bivalvia</taxon>
        <taxon>Autobranchia</taxon>
        <taxon>Heteroconchia</taxon>
        <taxon>Euheterodonta</taxon>
        <taxon>Imparidentia</taxon>
        <taxon>Neoheterodontei</taxon>
        <taxon>Myida</taxon>
        <taxon>Dreissenoidea</taxon>
        <taxon>Dreissenidae</taxon>
        <taxon>Dreissena</taxon>
    </lineage>
</organism>
<evidence type="ECO:0000313" key="2">
    <source>
        <dbReference type="Proteomes" id="UP000828390"/>
    </source>
</evidence>
<comment type="caution">
    <text evidence="1">The sequence shown here is derived from an EMBL/GenBank/DDBJ whole genome shotgun (WGS) entry which is preliminary data.</text>
</comment>
<reference evidence="1" key="2">
    <citation type="submission" date="2020-11" db="EMBL/GenBank/DDBJ databases">
        <authorList>
            <person name="McCartney M.A."/>
            <person name="Auch B."/>
            <person name="Kono T."/>
            <person name="Mallez S."/>
            <person name="Becker A."/>
            <person name="Gohl D.M."/>
            <person name="Silverstein K.A.T."/>
            <person name="Koren S."/>
            <person name="Bechman K.B."/>
            <person name="Herman A."/>
            <person name="Abrahante J.E."/>
            <person name="Garbe J."/>
        </authorList>
    </citation>
    <scope>NUCLEOTIDE SEQUENCE</scope>
    <source>
        <strain evidence="1">Duluth1</strain>
        <tissue evidence="1">Whole animal</tissue>
    </source>
</reference>
<dbReference type="Proteomes" id="UP000828390">
    <property type="component" value="Unassembled WGS sequence"/>
</dbReference>
<protein>
    <submittedName>
        <fullName evidence="1">Uncharacterized protein</fullName>
    </submittedName>
</protein>
<sequence length="209" mass="23710">MYQYAKLETTGIEKYDQIIERADVFLKETMVLRHYYTVALARFKHTCQQGELVEKGEEPSLEDCIMGLKGAVSEGSSLKVTADDGFCKLEVISDDEGQEVKQSKALKQAYRVFHNEYASVAKAILKDGPNICTALEKQDNGLDKIYMDHSAKQVSTNEKGPTKEEQEHEVVANKIVRNRAKVQHARREMDEALKMVETASRKIANVDHW</sequence>
<name>A0A9D4HZJ0_DREPO</name>
<accession>A0A9D4HZJ0</accession>
<dbReference type="AlphaFoldDB" id="A0A9D4HZJ0"/>
<reference evidence="1" key="1">
    <citation type="journal article" date="2019" name="bioRxiv">
        <title>The Genome of the Zebra Mussel, Dreissena polymorpha: A Resource for Invasive Species Research.</title>
        <authorList>
            <person name="McCartney M.A."/>
            <person name="Auch B."/>
            <person name="Kono T."/>
            <person name="Mallez S."/>
            <person name="Zhang Y."/>
            <person name="Obille A."/>
            <person name="Becker A."/>
            <person name="Abrahante J.E."/>
            <person name="Garbe J."/>
            <person name="Badalamenti J.P."/>
            <person name="Herman A."/>
            <person name="Mangelson H."/>
            <person name="Liachko I."/>
            <person name="Sullivan S."/>
            <person name="Sone E.D."/>
            <person name="Koren S."/>
            <person name="Silverstein K.A.T."/>
            <person name="Beckman K.B."/>
            <person name="Gohl D.M."/>
        </authorList>
    </citation>
    <scope>NUCLEOTIDE SEQUENCE</scope>
    <source>
        <strain evidence="1">Duluth1</strain>
        <tissue evidence="1">Whole animal</tissue>
    </source>
</reference>
<keyword evidence="2" id="KW-1185">Reference proteome</keyword>
<gene>
    <name evidence="1" type="ORF">DPMN_045293</name>
</gene>
<evidence type="ECO:0000313" key="1">
    <source>
        <dbReference type="EMBL" id="KAH3738654.1"/>
    </source>
</evidence>
<proteinExistence type="predicted"/>
<dbReference type="EMBL" id="JAIWYP010000011">
    <property type="protein sequence ID" value="KAH3738654.1"/>
    <property type="molecule type" value="Genomic_DNA"/>
</dbReference>